<dbReference type="SUPFAM" id="SSF56219">
    <property type="entry name" value="DNase I-like"/>
    <property type="match status" value="1"/>
</dbReference>
<dbReference type="Gene3D" id="3.60.10.10">
    <property type="entry name" value="Endonuclease/exonuclease/phosphatase"/>
    <property type="match status" value="1"/>
</dbReference>
<reference evidence="1" key="1">
    <citation type="submission" date="2021-03" db="EMBL/GenBank/DDBJ databases">
        <authorList>
            <person name="Bekaert M."/>
        </authorList>
    </citation>
    <scope>NUCLEOTIDE SEQUENCE</scope>
</reference>
<comment type="caution">
    <text evidence="1">The sequence shown here is derived from an EMBL/GenBank/DDBJ whole genome shotgun (WGS) entry which is preliminary data.</text>
</comment>
<proteinExistence type="predicted"/>
<sequence length="739" mass="85248">MATFNVPVYDTPVTQNRQFQPYSMTQPVQNPNFTQQSPNSPAVGFYTSTPQNINSVMQPMVNPYSDTNCKLDDLTQKVNMIFDKMSTLDELSNKISTFDRAVQNLFKTVEKVSKRVDDVEQGMNFINEKFEDAKKDVSDVKGVCAGIREDADSANDAIFRLQKDLDELYTRHIDLQTRSMRENLIFTGIPMHDKFEESETTEKVLEKFMTEQLKLCRIAEYDRAHRFETKLDDCDVINCDEFIFSFKNRHKITSHRSGGIALGYRKCLDKCIKTFDTECKFVYWFSVDKQVFDLDENIVFGIVYIPPVNTNYTSEEAFNEIDVEFQRFSQNSKYIVLLGDFNSRTVNLSDFYDENSDDEFIVRHFTDQFDYTDVHILDNLKIPRERNSPDNVVNGFGRKLLDFCKSNKVFILNGRVGQDVNAKPTSRNNSVIDYIVCTSHFLQFVSNFEIETDQDQVEHKKMKHSSISANPSTHLPNSDNTQFNAIVKMISNLSDNFNSVANRLESRMSEIEGNVEKRLTVKFDKVIHDKVKSEVAERIWRKNPNRNERKSARHVFVKTRKTFDKNCQQAKRQYWYRSQEELCAVQNGNPREFWKKIGRIGVGNERQKNIPMEVLHDDGSICTDTDVVLNKWKISFDNLLNCKDKDNLPNESITNNISDDFLDCEITIDEVLNVLIKAKNGKAPVLLSEFVLNLLIASYPKLSNFCSGVNRTQVGALVVLYDPSLHSRTPIFGSSGFLE</sequence>
<evidence type="ECO:0000313" key="2">
    <source>
        <dbReference type="Proteomes" id="UP000683360"/>
    </source>
</evidence>
<gene>
    <name evidence="1" type="ORF">MEDL_40977</name>
</gene>
<dbReference type="AlphaFoldDB" id="A0A8S3T258"/>
<organism evidence="1 2">
    <name type="scientific">Mytilus edulis</name>
    <name type="common">Blue mussel</name>
    <dbReference type="NCBI Taxonomy" id="6550"/>
    <lineage>
        <taxon>Eukaryota</taxon>
        <taxon>Metazoa</taxon>
        <taxon>Spiralia</taxon>
        <taxon>Lophotrochozoa</taxon>
        <taxon>Mollusca</taxon>
        <taxon>Bivalvia</taxon>
        <taxon>Autobranchia</taxon>
        <taxon>Pteriomorphia</taxon>
        <taxon>Mytilida</taxon>
        <taxon>Mytiloidea</taxon>
        <taxon>Mytilidae</taxon>
        <taxon>Mytilinae</taxon>
        <taxon>Mytilus</taxon>
    </lineage>
</organism>
<protein>
    <recommendedName>
        <fullName evidence="3">Endonuclease/exonuclease/phosphatase domain-containing protein</fullName>
    </recommendedName>
</protein>
<keyword evidence="2" id="KW-1185">Reference proteome</keyword>
<dbReference type="SUPFAM" id="SSF57997">
    <property type="entry name" value="Tropomyosin"/>
    <property type="match status" value="1"/>
</dbReference>
<dbReference type="EMBL" id="CAJPWZ010001984">
    <property type="protein sequence ID" value="CAG2227982.1"/>
    <property type="molecule type" value="Genomic_DNA"/>
</dbReference>
<evidence type="ECO:0008006" key="3">
    <source>
        <dbReference type="Google" id="ProtNLM"/>
    </source>
</evidence>
<dbReference type="InterPro" id="IPR036691">
    <property type="entry name" value="Endo/exonu/phosph_ase_sf"/>
</dbReference>
<name>A0A8S3T258_MYTED</name>
<accession>A0A8S3T258</accession>
<dbReference type="OrthoDB" id="5971988at2759"/>
<dbReference type="Proteomes" id="UP000683360">
    <property type="component" value="Unassembled WGS sequence"/>
</dbReference>
<evidence type="ECO:0000313" key="1">
    <source>
        <dbReference type="EMBL" id="CAG2227982.1"/>
    </source>
</evidence>